<dbReference type="Proteomes" id="UP000008281">
    <property type="component" value="Unassembled WGS sequence"/>
</dbReference>
<keyword evidence="4 6" id="KW-1133">Transmembrane helix</keyword>
<keyword evidence="9" id="KW-1185">Reference proteome</keyword>
<evidence type="ECO:0000256" key="5">
    <source>
        <dbReference type="ARBA" id="ARBA00023136"/>
    </source>
</evidence>
<sequence>MLPYLVLIFKITHTVCFMIGCFFNFLLCYVAIFHSPSLIKTYSIIVVNVALTNVGACVSDFLIQQRMIPSGFNLFYISYGPCVKSGPEMCFDIYGIMLHFYSHSLWLLFLAFAYRYYVMLREEPSRWMLQLSILIVYIPSFIMMVSLLLDHTDPEIVRKVLKSQFPNYNLSGLIITGSVDTTKFAAMFAIIHMSVLSTPISIGIWVLRRKIVKQLTYKGIDITKATRNLHAQLLRALTFQATIPVFYLLGVIFYFIAQFGIWSHPIIEFSIFTCFLIVPILTPLSSLIYVTPYKRFVLKIIKGEKSNEVSRARLHTNSMITIGA</sequence>
<dbReference type="eggNOG" id="ENOG502TJFB">
    <property type="taxonomic scope" value="Eukaryota"/>
</dbReference>
<protein>
    <submittedName>
        <fullName evidence="8">Uncharacterized protein</fullName>
    </submittedName>
</protein>
<dbReference type="Pfam" id="PF10317">
    <property type="entry name" value="7TM_GPCR_Srd"/>
    <property type="match status" value="1"/>
</dbReference>
<dbReference type="EMBL" id="DS268468">
    <property type="protein sequence ID" value="EFP07292.1"/>
    <property type="molecule type" value="Genomic_DNA"/>
</dbReference>
<evidence type="ECO:0000313" key="8">
    <source>
        <dbReference type="EMBL" id="EFP07292.1"/>
    </source>
</evidence>
<keyword evidence="5 6" id="KW-0472">Membrane</keyword>
<evidence type="ECO:0000256" key="3">
    <source>
        <dbReference type="ARBA" id="ARBA00022692"/>
    </source>
</evidence>
<dbReference type="GO" id="GO:0016020">
    <property type="term" value="C:membrane"/>
    <property type="evidence" value="ECO:0007669"/>
    <property type="project" value="UniProtKB-SubCell"/>
</dbReference>
<evidence type="ECO:0000313" key="9">
    <source>
        <dbReference type="Proteomes" id="UP000008281"/>
    </source>
</evidence>
<dbReference type="SUPFAM" id="SSF81321">
    <property type="entry name" value="Family A G protein-coupled receptor-like"/>
    <property type="match status" value="1"/>
</dbReference>
<dbReference type="AlphaFoldDB" id="E3MQZ3"/>
<feature type="transmembrane region" description="Helical" evidence="6">
    <location>
        <begin position="184"/>
        <end position="207"/>
    </location>
</feature>
<dbReference type="HOGENOM" id="CLU_057924_3_0_1"/>
<evidence type="ECO:0000256" key="2">
    <source>
        <dbReference type="ARBA" id="ARBA00009166"/>
    </source>
</evidence>
<keyword evidence="3 6" id="KW-0812">Transmembrane</keyword>
<dbReference type="InterPro" id="IPR050920">
    <property type="entry name" value="Nematode_rcpt-like_delta"/>
</dbReference>
<dbReference type="OMA" id="IEFSIFT"/>
<evidence type="ECO:0000256" key="6">
    <source>
        <dbReference type="SAM" id="Phobius"/>
    </source>
</evidence>
<comment type="similarity">
    <text evidence="2">Belongs to the nematode receptor-like protein srd family.</text>
</comment>
<dbReference type="KEGG" id="crq:GCK72_013574"/>
<dbReference type="InParanoid" id="E3MQZ3"/>
<dbReference type="CTD" id="9814345"/>
<evidence type="ECO:0000313" key="7">
    <source>
        <dbReference type="EMBL" id="EFO86970.1"/>
    </source>
</evidence>
<comment type="subcellular location">
    <subcellularLocation>
        <location evidence="1">Membrane</location>
        <topology evidence="1">Multi-pass membrane protein</topology>
    </subcellularLocation>
</comment>
<dbReference type="EMBL" id="DS269633">
    <property type="protein sequence ID" value="EFO86970.1"/>
    <property type="molecule type" value="Genomic_DNA"/>
</dbReference>
<reference evidence="8" key="1">
    <citation type="submission" date="2007-07" db="EMBL/GenBank/DDBJ databases">
        <title>PCAP assembly of the Caenorhabditis remanei genome.</title>
        <authorList>
            <consortium name="The Caenorhabditis remanei Sequencing Consortium"/>
            <person name="Wilson R.K."/>
        </authorList>
    </citation>
    <scope>NUCLEOTIDE SEQUENCE [LARGE SCALE GENOMIC DNA]</scope>
    <source>
        <strain evidence="8">PB4641</strain>
    </source>
</reference>
<dbReference type="GeneID" id="9814345"/>
<feature type="transmembrane region" description="Helical" evidence="6">
    <location>
        <begin position="93"/>
        <end position="117"/>
    </location>
</feature>
<feature type="transmembrane region" description="Helical" evidence="6">
    <location>
        <begin position="6"/>
        <end position="32"/>
    </location>
</feature>
<accession>E3MQZ3</accession>
<organism evidence="9">
    <name type="scientific">Caenorhabditis remanei</name>
    <name type="common">Caenorhabditis vulgaris</name>
    <dbReference type="NCBI Taxonomy" id="31234"/>
    <lineage>
        <taxon>Eukaryota</taxon>
        <taxon>Metazoa</taxon>
        <taxon>Ecdysozoa</taxon>
        <taxon>Nematoda</taxon>
        <taxon>Chromadorea</taxon>
        <taxon>Rhabditida</taxon>
        <taxon>Rhabditina</taxon>
        <taxon>Rhabditomorpha</taxon>
        <taxon>Rhabditoidea</taxon>
        <taxon>Rhabditidae</taxon>
        <taxon>Peloderinae</taxon>
        <taxon>Caenorhabditis</taxon>
    </lineage>
</organism>
<dbReference type="RefSeq" id="XP_003089148.2">
    <property type="nucleotide sequence ID" value="XM_003089100.2"/>
</dbReference>
<dbReference type="PANTHER" id="PTHR22945">
    <property type="entry name" value="SERPENTINE RECEPTOR, CLASS D DELTA"/>
    <property type="match status" value="1"/>
</dbReference>
<gene>
    <name evidence="8" type="ORF">CRE_13435</name>
    <name evidence="7" type="ORF">CRE_15194</name>
</gene>
<feature type="transmembrane region" description="Helical" evidence="6">
    <location>
        <begin position="269"/>
        <end position="290"/>
    </location>
</feature>
<dbReference type="InterPro" id="IPR019421">
    <property type="entry name" value="7TM_GPCR_serpentine_rcpt_Srd"/>
</dbReference>
<dbReference type="PANTHER" id="PTHR22945:SF21">
    <property type="entry name" value="SERPENTINE RECEPTOR, CLASS D (DELTA)-RELATED"/>
    <property type="match status" value="1"/>
</dbReference>
<evidence type="ECO:0000256" key="1">
    <source>
        <dbReference type="ARBA" id="ARBA00004141"/>
    </source>
</evidence>
<feature type="transmembrane region" description="Helical" evidence="6">
    <location>
        <begin position="233"/>
        <end position="257"/>
    </location>
</feature>
<name>E3MQZ3_CAERE</name>
<feature type="transmembrane region" description="Helical" evidence="6">
    <location>
        <begin position="129"/>
        <end position="149"/>
    </location>
</feature>
<evidence type="ECO:0000256" key="4">
    <source>
        <dbReference type="ARBA" id="ARBA00022989"/>
    </source>
</evidence>
<feature type="transmembrane region" description="Helical" evidence="6">
    <location>
        <begin position="44"/>
        <end position="63"/>
    </location>
</feature>
<dbReference type="OrthoDB" id="5821713at2759"/>
<proteinExistence type="inferred from homology"/>